<keyword evidence="2" id="KW-1185">Reference proteome</keyword>
<dbReference type="Proteomes" id="UP000001880">
    <property type="component" value="Chromosome"/>
</dbReference>
<name>D0LNM8_HALO1</name>
<reference evidence="1 2" key="1">
    <citation type="journal article" date="2010" name="Stand. Genomic Sci.">
        <title>Complete genome sequence of Haliangium ochraceum type strain (SMP-2).</title>
        <authorList>
            <consortium name="US DOE Joint Genome Institute (JGI-PGF)"/>
            <person name="Ivanova N."/>
            <person name="Daum C."/>
            <person name="Lang E."/>
            <person name="Abt B."/>
            <person name="Kopitz M."/>
            <person name="Saunders E."/>
            <person name="Lapidus A."/>
            <person name="Lucas S."/>
            <person name="Glavina Del Rio T."/>
            <person name="Nolan M."/>
            <person name="Tice H."/>
            <person name="Copeland A."/>
            <person name="Cheng J.F."/>
            <person name="Chen F."/>
            <person name="Bruce D."/>
            <person name="Goodwin L."/>
            <person name="Pitluck S."/>
            <person name="Mavromatis K."/>
            <person name="Pati A."/>
            <person name="Mikhailova N."/>
            <person name="Chen A."/>
            <person name="Palaniappan K."/>
            <person name="Land M."/>
            <person name="Hauser L."/>
            <person name="Chang Y.J."/>
            <person name="Jeffries C.D."/>
            <person name="Detter J.C."/>
            <person name="Brettin T."/>
            <person name="Rohde M."/>
            <person name="Goker M."/>
            <person name="Bristow J."/>
            <person name="Markowitz V."/>
            <person name="Eisen J.A."/>
            <person name="Hugenholtz P."/>
            <person name="Kyrpides N.C."/>
            <person name="Klenk H.P."/>
        </authorList>
    </citation>
    <scope>NUCLEOTIDE SEQUENCE [LARGE SCALE GENOMIC DNA]</scope>
    <source>
        <strain evidence="2">DSM 14365 / CIP 107738 / JCM 11303 / AJ 13395 / SMP-2</strain>
    </source>
</reference>
<dbReference type="KEGG" id="hoh:Hoch_4439"/>
<organism evidence="1 2">
    <name type="scientific">Haliangium ochraceum (strain DSM 14365 / JCM 11303 / SMP-2)</name>
    <dbReference type="NCBI Taxonomy" id="502025"/>
    <lineage>
        <taxon>Bacteria</taxon>
        <taxon>Pseudomonadati</taxon>
        <taxon>Myxococcota</taxon>
        <taxon>Polyangia</taxon>
        <taxon>Haliangiales</taxon>
        <taxon>Kofleriaceae</taxon>
        <taxon>Haliangium</taxon>
    </lineage>
</organism>
<dbReference type="eggNOG" id="ENOG5032BAE">
    <property type="taxonomic scope" value="Bacteria"/>
</dbReference>
<protein>
    <submittedName>
        <fullName evidence="1">Uncharacterized protein</fullName>
    </submittedName>
</protein>
<dbReference type="STRING" id="502025.Hoch_4439"/>
<proteinExistence type="predicted"/>
<dbReference type="EMBL" id="CP001804">
    <property type="protein sequence ID" value="ACY16933.1"/>
    <property type="molecule type" value="Genomic_DNA"/>
</dbReference>
<evidence type="ECO:0000313" key="1">
    <source>
        <dbReference type="EMBL" id="ACY16933.1"/>
    </source>
</evidence>
<dbReference type="HOGENOM" id="CLU_749579_0_0_7"/>
<gene>
    <name evidence="1" type="ordered locus">Hoch_4439</name>
</gene>
<evidence type="ECO:0000313" key="2">
    <source>
        <dbReference type="Proteomes" id="UP000001880"/>
    </source>
</evidence>
<dbReference type="AlphaFoldDB" id="D0LNM8"/>
<accession>D0LNM8</accession>
<sequence length="369" mass="39123">MMPMGFGLMMLATAGFLGPRPTQTAMLSSATTSAGAQGEIAPAATATAAASATTLHLSFDVGEHSYLKLADIEHSANYFSVGVDDEAGDELAGEVQRAAMKLPAHGALQLVRVDAIPSAAVAPVAAEDLPRVLGSWLHRQVRVDESCDARVTGFAVVAQAYAPDLAYEQDSGRLSDDEVARLLFDELGHRVLAATLDGCSGGYAYALPADGGTLETAPVAARPLEDAALAQQARTALSDSAPGRDAQRRWQEAGFEGAWMDQAELAVQVFEHPLSGARWASVHALADVECGGLELNLLGMYEWTRDGAIIVHLERALDDIATPEYFVDSDGDGSFEMLAPSLWGADWLLLDARGERLDSLRIPFHACQC</sequence>